<dbReference type="EMBL" id="FRBW01000006">
    <property type="protein sequence ID" value="SHN11767.1"/>
    <property type="molecule type" value="Genomic_DNA"/>
</dbReference>
<dbReference type="Gene3D" id="1.10.10.10">
    <property type="entry name" value="Winged helix-like DNA-binding domain superfamily/Winged helix DNA-binding domain"/>
    <property type="match status" value="1"/>
</dbReference>
<dbReference type="STRING" id="735517.SAMN05444272_4119"/>
<evidence type="ECO:0000259" key="6">
    <source>
        <dbReference type="PROSITE" id="PS50931"/>
    </source>
</evidence>
<keyword evidence="3" id="KW-0238">DNA-binding</keyword>
<dbReference type="InterPro" id="IPR036388">
    <property type="entry name" value="WH-like_DNA-bd_sf"/>
</dbReference>
<accession>A0A1M7P584</accession>
<dbReference type="Gene3D" id="3.40.190.290">
    <property type="match status" value="1"/>
</dbReference>
<reference evidence="7 8" key="1">
    <citation type="submission" date="2016-11" db="EMBL/GenBank/DDBJ databases">
        <authorList>
            <person name="Jaros S."/>
            <person name="Januszkiewicz K."/>
            <person name="Wedrychowicz H."/>
        </authorList>
    </citation>
    <scope>NUCLEOTIDE SEQUENCE [LARGE SCALE GENOMIC DNA]</scope>
    <source>
        <strain evidence="7 8">DSM 22153</strain>
    </source>
</reference>
<dbReference type="RefSeq" id="WP_073015260.1">
    <property type="nucleotide sequence ID" value="NZ_FRBW01000006.1"/>
</dbReference>
<dbReference type="Pfam" id="PF00126">
    <property type="entry name" value="HTH_1"/>
    <property type="match status" value="1"/>
</dbReference>
<dbReference type="SUPFAM" id="SSF53850">
    <property type="entry name" value="Periplasmic binding protein-like II"/>
    <property type="match status" value="1"/>
</dbReference>
<evidence type="ECO:0000256" key="4">
    <source>
        <dbReference type="ARBA" id="ARBA00023159"/>
    </source>
</evidence>
<sequence>MDSRQLRYFAAIFEHRNLSNAAETLRIAASALSHHLSNLETELGVILFDRKPRGMEPTAAGHRLYEHAKVILKSMSAAEADLRQAGGKIAGAVSVGMAYSAVKAIGVDLARRVLSDYPNVDLALTESLSGATLMSLMASDVDIAMVYNPPVDPQLRTRPVLDEQLVLVGRPEIIGGSPDPIPFNEVLELPMILLRQGVSARAILDDMNLLKKIESRAKLQMNSVQAIAGSLEAGLGCVIGNKLFMADQIARGDVHVRPITDPELTRTLYICELTSRPPTYAMEAIRNLILDLTRAAVRSGKWEGTLIDV</sequence>
<evidence type="ECO:0000256" key="3">
    <source>
        <dbReference type="ARBA" id="ARBA00023125"/>
    </source>
</evidence>
<dbReference type="AlphaFoldDB" id="A0A1M7P584"/>
<keyword evidence="2" id="KW-0805">Transcription regulation</keyword>
<feature type="domain" description="HTH lysR-type" evidence="6">
    <location>
        <begin position="1"/>
        <end position="58"/>
    </location>
</feature>
<evidence type="ECO:0000256" key="2">
    <source>
        <dbReference type="ARBA" id="ARBA00023015"/>
    </source>
</evidence>
<dbReference type="PROSITE" id="PS50931">
    <property type="entry name" value="HTH_LYSR"/>
    <property type="match status" value="1"/>
</dbReference>
<dbReference type="PANTHER" id="PTHR30293:SF0">
    <property type="entry name" value="NITROGEN ASSIMILATION REGULATORY PROTEIN NAC"/>
    <property type="match status" value="1"/>
</dbReference>
<dbReference type="GO" id="GO:0003700">
    <property type="term" value="F:DNA-binding transcription factor activity"/>
    <property type="evidence" value="ECO:0007669"/>
    <property type="project" value="InterPro"/>
</dbReference>
<dbReference type="Proteomes" id="UP000186002">
    <property type="component" value="Unassembled WGS sequence"/>
</dbReference>
<dbReference type="GO" id="GO:0003677">
    <property type="term" value="F:DNA binding"/>
    <property type="evidence" value="ECO:0007669"/>
    <property type="project" value="UniProtKB-KW"/>
</dbReference>
<keyword evidence="4" id="KW-0010">Activator</keyword>
<comment type="similarity">
    <text evidence="1">Belongs to the LysR transcriptional regulatory family.</text>
</comment>
<keyword evidence="5" id="KW-0804">Transcription</keyword>
<dbReference type="FunFam" id="1.10.10.10:FF:000001">
    <property type="entry name" value="LysR family transcriptional regulator"/>
    <property type="match status" value="1"/>
</dbReference>
<dbReference type="InterPro" id="IPR036390">
    <property type="entry name" value="WH_DNA-bd_sf"/>
</dbReference>
<keyword evidence="8" id="KW-1185">Reference proteome</keyword>
<dbReference type="SUPFAM" id="SSF46785">
    <property type="entry name" value="Winged helix' DNA-binding domain"/>
    <property type="match status" value="1"/>
</dbReference>
<evidence type="ECO:0000313" key="8">
    <source>
        <dbReference type="Proteomes" id="UP000186002"/>
    </source>
</evidence>
<evidence type="ECO:0000256" key="1">
    <source>
        <dbReference type="ARBA" id="ARBA00009437"/>
    </source>
</evidence>
<dbReference type="OrthoDB" id="8479357at2"/>
<organism evidence="7 8">
    <name type="scientific">Roseibium suaedae</name>
    <dbReference type="NCBI Taxonomy" id="735517"/>
    <lineage>
        <taxon>Bacteria</taxon>
        <taxon>Pseudomonadati</taxon>
        <taxon>Pseudomonadota</taxon>
        <taxon>Alphaproteobacteria</taxon>
        <taxon>Hyphomicrobiales</taxon>
        <taxon>Stappiaceae</taxon>
        <taxon>Roseibium</taxon>
    </lineage>
</organism>
<dbReference type="InterPro" id="IPR000847">
    <property type="entry name" value="LysR_HTH_N"/>
</dbReference>
<dbReference type="GO" id="GO:2000142">
    <property type="term" value="P:regulation of DNA-templated transcription initiation"/>
    <property type="evidence" value="ECO:0007669"/>
    <property type="project" value="TreeGrafter"/>
</dbReference>
<gene>
    <name evidence="7" type="ORF">SAMN05444272_4119</name>
</gene>
<dbReference type="Pfam" id="PF03466">
    <property type="entry name" value="LysR_substrate"/>
    <property type="match status" value="1"/>
</dbReference>
<evidence type="ECO:0000313" key="7">
    <source>
        <dbReference type="EMBL" id="SHN11767.1"/>
    </source>
</evidence>
<evidence type="ECO:0000256" key="5">
    <source>
        <dbReference type="ARBA" id="ARBA00023163"/>
    </source>
</evidence>
<dbReference type="InterPro" id="IPR005119">
    <property type="entry name" value="LysR_subst-bd"/>
</dbReference>
<proteinExistence type="inferred from homology"/>
<dbReference type="PANTHER" id="PTHR30293">
    <property type="entry name" value="TRANSCRIPTIONAL REGULATORY PROTEIN NAC-RELATED"/>
    <property type="match status" value="1"/>
</dbReference>
<name>A0A1M7P584_9HYPH</name>
<protein>
    <submittedName>
        <fullName evidence="7">LysR family transcriptional regulator, nitrogen assimilation regulatory protein</fullName>
    </submittedName>
</protein>